<dbReference type="GeneID" id="27679196"/>
<proteinExistence type="predicted"/>
<gene>
    <name evidence="1" type="ORF">PEX2_065050</name>
</gene>
<dbReference type="EMBL" id="JQFZ01000276">
    <property type="protein sequence ID" value="KGO51785.1"/>
    <property type="molecule type" value="Genomic_DNA"/>
</dbReference>
<dbReference type="VEuPathDB" id="FungiDB:PEXP_009910"/>
<sequence>MTTTILDPKTKEMEVHSSALSIRSNSITRTSIASPSSFCPSRILTIKARGIRAFRLPLLSLQTEILI</sequence>
<dbReference type="Proteomes" id="UP000030143">
    <property type="component" value="Unassembled WGS sequence"/>
</dbReference>
<protein>
    <submittedName>
        <fullName evidence="1">Uncharacterized protein</fullName>
    </submittedName>
</protein>
<reference evidence="1 2" key="1">
    <citation type="journal article" date="2015" name="Mol. Plant Microbe Interact.">
        <title>Genome, transcriptome, and functional analyses of Penicillium expansum provide new insights into secondary metabolism and pathogenicity.</title>
        <authorList>
            <person name="Ballester A.R."/>
            <person name="Marcet-Houben M."/>
            <person name="Levin E."/>
            <person name="Sela N."/>
            <person name="Selma-Lazaro C."/>
            <person name="Carmona L."/>
            <person name="Wisniewski M."/>
            <person name="Droby S."/>
            <person name="Gonzalez-Candelas L."/>
            <person name="Gabaldon T."/>
        </authorList>
    </citation>
    <scope>NUCLEOTIDE SEQUENCE [LARGE SCALE GENOMIC DNA]</scope>
    <source>
        <strain evidence="1 2">MD-8</strain>
    </source>
</reference>
<dbReference type="AlphaFoldDB" id="A0A0A2JJ63"/>
<dbReference type="RefSeq" id="XP_016594668.1">
    <property type="nucleotide sequence ID" value="XM_016743776.1"/>
</dbReference>
<comment type="caution">
    <text evidence="1">The sequence shown here is derived from an EMBL/GenBank/DDBJ whole genome shotgun (WGS) entry which is preliminary data.</text>
</comment>
<dbReference type="HOGENOM" id="CLU_2813191_0_0_1"/>
<name>A0A0A2JJ63_PENEN</name>
<keyword evidence="2" id="KW-1185">Reference proteome</keyword>
<organism evidence="1 2">
    <name type="scientific">Penicillium expansum</name>
    <name type="common">Blue mold rot fungus</name>
    <dbReference type="NCBI Taxonomy" id="27334"/>
    <lineage>
        <taxon>Eukaryota</taxon>
        <taxon>Fungi</taxon>
        <taxon>Dikarya</taxon>
        <taxon>Ascomycota</taxon>
        <taxon>Pezizomycotina</taxon>
        <taxon>Eurotiomycetes</taxon>
        <taxon>Eurotiomycetidae</taxon>
        <taxon>Eurotiales</taxon>
        <taxon>Aspergillaceae</taxon>
        <taxon>Penicillium</taxon>
    </lineage>
</organism>
<accession>A0A0A2JJ63</accession>
<dbReference type="STRING" id="27334.A0A0A2JJ63"/>
<evidence type="ECO:0000313" key="1">
    <source>
        <dbReference type="EMBL" id="KGO51785.1"/>
    </source>
</evidence>
<evidence type="ECO:0000313" key="2">
    <source>
        <dbReference type="Proteomes" id="UP000030143"/>
    </source>
</evidence>